<sequence length="320" mass="34802">MRSIRHPGPVIEPAVLALPAQLRTVRTRIEAGSTLLEGFAGLLRQYACQSAVARLGKSSLWPVVYVLPALSRSPEHAVYYSDRHVPDAPLALETGAVTIGLKGDELWLHCHASWYDADGFWHCGHLLPDETVLDAPMEVELTLLGGAGFVVCQDVHTNFSLFKPRELAEMPRSSNHSDSLNSTGTTAASVSHCGETSEIQAGWCLRIAPNVDLCEAIETFCRDNNLRQAQVLGGVGSTVGAMFDDGRVVDPFVTELMIEKGLVTSDLMRNETDQMASRECVVAQLDVALIDYQGGVHRGRLSRGENPVLVTCELVIAELR</sequence>
<dbReference type="Gene3D" id="3.30.1330.80">
    <property type="entry name" value="Hypothetical protein, similar to alpha- acetolactate decarboxylase, domain 2"/>
    <property type="match status" value="2"/>
</dbReference>
<proteinExistence type="predicted"/>
<reference evidence="2 3" key="1">
    <citation type="submission" date="2018-04" db="EMBL/GenBank/DDBJ databases">
        <title>Bordetella sp. HZ20 isolated from seawater.</title>
        <authorList>
            <person name="Sun C."/>
        </authorList>
    </citation>
    <scope>NUCLEOTIDE SEQUENCE [LARGE SCALE GENOMIC DNA]</scope>
    <source>
        <strain evidence="2 3">HZ20</strain>
    </source>
</reference>
<feature type="domain" description="PPC" evidence="1">
    <location>
        <begin position="195"/>
        <end position="320"/>
    </location>
</feature>
<accession>A0A2R4XIB2</accession>
<evidence type="ECO:0000313" key="3">
    <source>
        <dbReference type="Proteomes" id="UP000244571"/>
    </source>
</evidence>
<name>A0A2R4XIB2_9BURK</name>
<dbReference type="RefSeq" id="WP_108620903.1">
    <property type="nucleotide sequence ID" value="NZ_CP028901.1"/>
</dbReference>
<gene>
    <name evidence="2" type="ORF">DBV39_06870</name>
</gene>
<dbReference type="OrthoDB" id="8720942at2"/>
<organism evidence="2 3">
    <name type="scientific">Orrella marina</name>
    <dbReference type="NCBI Taxonomy" id="2163011"/>
    <lineage>
        <taxon>Bacteria</taxon>
        <taxon>Pseudomonadati</taxon>
        <taxon>Pseudomonadota</taxon>
        <taxon>Betaproteobacteria</taxon>
        <taxon>Burkholderiales</taxon>
        <taxon>Alcaligenaceae</taxon>
        <taxon>Orrella</taxon>
    </lineage>
</organism>
<dbReference type="PROSITE" id="PS51742">
    <property type="entry name" value="PPC"/>
    <property type="match status" value="1"/>
</dbReference>
<keyword evidence="3" id="KW-1185">Reference proteome</keyword>
<dbReference type="Proteomes" id="UP000244571">
    <property type="component" value="Chromosome"/>
</dbReference>
<dbReference type="SUPFAM" id="SSF117856">
    <property type="entry name" value="AF0104/ALDC/Ptd012-like"/>
    <property type="match status" value="2"/>
</dbReference>
<evidence type="ECO:0000259" key="1">
    <source>
        <dbReference type="PROSITE" id="PS51742"/>
    </source>
</evidence>
<dbReference type="Pfam" id="PF03479">
    <property type="entry name" value="PCC"/>
    <property type="match status" value="1"/>
</dbReference>
<protein>
    <recommendedName>
        <fullName evidence="1">PPC domain-containing protein</fullName>
    </recommendedName>
</protein>
<dbReference type="AlphaFoldDB" id="A0A2R4XIB2"/>
<dbReference type="EMBL" id="CP028901">
    <property type="protein sequence ID" value="AWB33474.1"/>
    <property type="molecule type" value="Genomic_DNA"/>
</dbReference>
<evidence type="ECO:0000313" key="2">
    <source>
        <dbReference type="EMBL" id="AWB33474.1"/>
    </source>
</evidence>
<dbReference type="KEGG" id="boz:DBV39_06870"/>
<dbReference type="InterPro" id="IPR005175">
    <property type="entry name" value="PPC_dom"/>
</dbReference>